<dbReference type="HOGENOM" id="CLU_591939_0_0_1"/>
<dbReference type="EMBL" id="GL883097">
    <property type="protein sequence ID" value="EGG09560.1"/>
    <property type="molecule type" value="Genomic_DNA"/>
</dbReference>
<evidence type="ECO:0000313" key="3">
    <source>
        <dbReference type="Proteomes" id="UP000001072"/>
    </source>
</evidence>
<feature type="compositionally biased region" description="Low complexity" evidence="1">
    <location>
        <begin position="409"/>
        <end position="418"/>
    </location>
</feature>
<dbReference type="AlphaFoldDB" id="F4RDR8"/>
<evidence type="ECO:0000313" key="2">
    <source>
        <dbReference type="EMBL" id="EGG09560.1"/>
    </source>
</evidence>
<name>F4RDR8_MELLP</name>
<dbReference type="GeneID" id="18937404"/>
<proteinExistence type="predicted"/>
<accession>F4RDR8</accession>
<gene>
    <name evidence="2" type="ORF">MELLADRAFT_95925</name>
</gene>
<organism evidence="3">
    <name type="scientific">Melampsora larici-populina (strain 98AG31 / pathotype 3-4-7)</name>
    <name type="common">Poplar leaf rust fungus</name>
    <dbReference type="NCBI Taxonomy" id="747676"/>
    <lineage>
        <taxon>Eukaryota</taxon>
        <taxon>Fungi</taxon>
        <taxon>Dikarya</taxon>
        <taxon>Basidiomycota</taxon>
        <taxon>Pucciniomycotina</taxon>
        <taxon>Pucciniomycetes</taxon>
        <taxon>Pucciniales</taxon>
        <taxon>Melampsoraceae</taxon>
        <taxon>Melampsora</taxon>
    </lineage>
</organism>
<sequence>MSILTNSISPNQRKPFNLQSELAFNTPTPIDRTKSHHHDQNNHPRSVHFENQPILSSSLSPSQIPPRRLFNSDRSQQQKDINNSHISHPTSEQKSHSFSVENNKYPSLPSQSESFFNLNQLPTHSSPPHQTSSVFVTPKKSTPDWLQELVDQAKPNLDSSTISSNHKLFGHFPSTSHSTLSKSQAFSPLQSSLPQISNQKASKSIDQSSVSQSTPTPRINSKVPISLNPNLTAGVKLGQLQLSQRLRVNLISFVFLLIFTSTKTFDKLLDTIDSRFPSLSTPVFVLEWLILLLLFGNTLEAYYKLKTRAPITHVEIPLTPQQIRGNISTPQSLRNSSPNVTSRASMDPKSSIIALQRSNIKSPTKRTLLPEPSSYKKAWSTSILTHDPLANPLSQSTGRIFKRHSLDPNSNNLSSSLNASQTIHSSSHSPNVRRPHELQLSQSVRKVSNPNTLHCLLEETLR</sequence>
<dbReference type="KEGG" id="mlr:MELLADRAFT_95925"/>
<reference evidence="3" key="1">
    <citation type="journal article" date="2011" name="Proc. Natl. Acad. Sci. U.S.A.">
        <title>Obligate biotrophy features unraveled by the genomic analysis of rust fungi.</title>
        <authorList>
            <person name="Duplessis S."/>
            <person name="Cuomo C.A."/>
            <person name="Lin Y.-C."/>
            <person name="Aerts A."/>
            <person name="Tisserant E."/>
            <person name="Veneault-Fourrey C."/>
            <person name="Joly D.L."/>
            <person name="Hacquard S."/>
            <person name="Amselem J."/>
            <person name="Cantarel B.L."/>
            <person name="Chiu R."/>
            <person name="Coutinho P.M."/>
            <person name="Feau N."/>
            <person name="Field M."/>
            <person name="Frey P."/>
            <person name="Gelhaye E."/>
            <person name="Goldberg J."/>
            <person name="Grabherr M.G."/>
            <person name="Kodira C.D."/>
            <person name="Kohler A."/>
            <person name="Kuees U."/>
            <person name="Lindquist E.A."/>
            <person name="Lucas S.M."/>
            <person name="Mago R."/>
            <person name="Mauceli E."/>
            <person name="Morin E."/>
            <person name="Murat C."/>
            <person name="Pangilinan J.L."/>
            <person name="Park R."/>
            <person name="Pearson M."/>
            <person name="Quesneville H."/>
            <person name="Rouhier N."/>
            <person name="Sakthikumar S."/>
            <person name="Salamov A.A."/>
            <person name="Schmutz J."/>
            <person name="Selles B."/>
            <person name="Shapiro H."/>
            <person name="Tanguay P."/>
            <person name="Tuskan G.A."/>
            <person name="Henrissat B."/>
            <person name="Van de Peer Y."/>
            <person name="Rouze P."/>
            <person name="Ellis J.G."/>
            <person name="Dodds P.N."/>
            <person name="Schein J.E."/>
            <person name="Zhong S."/>
            <person name="Hamelin R.C."/>
            <person name="Grigoriev I.V."/>
            <person name="Szabo L.J."/>
            <person name="Martin F."/>
        </authorList>
    </citation>
    <scope>NUCLEOTIDE SEQUENCE [LARGE SCALE GENOMIC DNA]</scope>
    <source>
        <strain evidence="3">98AG31 / pathotype 3-4-7</strain>
    </source>
</reference>
<protein>
    <submittedName>
        <fullName evidence="2">Uncharacterized protein</fullName>
    </submittedName>
</protein>
<feature type="compositionally biased region" description="Polar residues" evidence="1">
    <location>
        <begin position="325"/>
        <end position="344"/>
    </location>
</feature>
<feature type="compositionally biased region" description="Low complexity" evidence="1">
    <location>
        <begin position="202"/>
        <end position="213"/>
    </location>
</feature>
<feature type="compositionally biased region" description="Low complexity" evidence="1">
    <location>
        <begin position="122"/>
        <end position="133"/>
    </location>
</feature>
<keyword evidence="3" id="KW-1185">Reference proteome</keyword>
<dbReference type="VEuPathDB" id="FungiDB:MELLADRAFT_95925"/>
<dbReference type="InParanoid" id="F4RDR8"/>
<feature type="region of interest" description="Disordered" evidence="1">
    <location>
        <begin position="325"/>
        <end position="349"/>
    </location>
</feature>
<feature type="region of interest" description="Disordered" evidence="1">
    <location>
        <begin position="197"/>
        <end position="223"/>
    </location>
</feature>
<feature type="compositionally biased region" description="Low complexity" evidence="1">
    <location>
        <begin position="52"/>
        <end position="66"/>
    </location>
</feature>
<dbReference type="Proteomes" id="UP000001072">
    <property type="component" value="Unassembled WGS sequence"/>
</dbReference>
<feature type="compositionally biased region" description="Polar residues" evidence="1">
    <location>
        <begin position="72"/>
        <end position="121"/>
    </location>
</feature>
<dbReference type="RefSeq" id="XP_007407287.1">
    <property type="nucleotide sequence ID" value="XM_007407225.1"/>
</dbReference>
<dbReference type="OrthoDB" id="2507627at2759"/>
<evidence type="ECO:0000256" key="1">
    <source>
        <dbReference type="SAM" id="MobiDB-lite"/>
    </source>
</evidence>
<feature type="region of interest" description="Disordered" evidence="1">
    <location>
        <begin position="402"/>
        <end position="436"/>
    </location>
</feature>
<feature type="compositionally biased region" description="Polar residues" evidence="1">
    <location>
        <begin position="419"/>
        <end position="430"/>
    </location>
</feature>
<feature type="region of interest" description="Disordered" evidence="1">
    <location>
        <begin position="26"/>
        <end position="138"/>
    </location>
</feature>